<dbReference type="Pfam" id="PF08924">
    <property type="entry name" value="Rv2525c_GlyHyd-like"/>
    <property type="match status" value="1"/>
</dbReference>
<dbReference type="Proteomes" id="UP000281813">
    <property type="component" value="Unassembled WGS sequence"/>
</dbReference>
<feature type="compositionally biased region" description="Acidic residues" evidence="1">
    <location>
        <begin position="114"/>
        <end position="127"/>
    </location>
</feature>
<protein>
    <submittedName>
        <fullName evidence="3">DUF1906 domain-containing protein</fullName>
    </submittedName>
</protein>
<accession>A0A494Z7V1</accession>
<evidence type="ECO:0000313" key="4">
    <source>
        <dbReference type="Proteomes" id="UP000281813"/>
    </source>
</evidence>
<gene>
    <name evidence="3" type="ORF">D8M05_00750</name>
</gene>
<name>A0A494Z7V1_9BACI</name>
<feature type="compositionally biased region" description="Acidic residues" evidence="1">
    <location>
        <begin position="78"/>
        <end position="98"/>
    </location>
</feature>
<dbReference type="OrthoDB" id="2080590at2"/>
<feature type="domain" description="Rv2525c-like glycoside hydrolase-like" evidence="2">
    <location>
        <begin position="158"/>
        <end position="262"/>
    </location>
</feature>
<sequence length="341" mass="37999">MRNNYLSFLLLGLTAFFIASFFVIFFAASTANEGKEENTTEEPAENEDNNSDSDDDEKEPDNGEDGNNGEESNNGDDGNNEEESDNDDDGNNGEESNNDNDGNNGEESNNGDDGNNEEEEGNNEESEQQLYWGIDSASYTTEDLYACVVDNFGDPEVWGRYLGDREDISAGLDTDEVAYLHENGIPILVIYNHVNDARGYDHGVEHGESAIAMAEELGVPEGVAIFVDIEPNYPVDAAFMEGWYEALEASAYYPAVYGVFDEGSELDESYKAMAEEIQEKMIVWTAFPQEEITTKDNAPEFNPQGPDTSLLYGWQYAIDAETCNIDTNLFTNEMMDYLWQE</sequence>
<proteinExistence type="predicted"/>
<feature type="compositionally biased region" description="Low complexity" evidence="1">
    <location>
        <begin position="99"/>
        <end position="113"/>
    </location>
</feature>
<dbReference type="AlphaFoldDB" id="A0A494Z7V1"/>
<evidence type="ECO:0000256" key="1">
    <source>
        <dbReference type="SAM" id="MobiDB-lite"/>
    </source>
</evidence>
<feature type="compositionally biased region" description="Acidic residues" evidence="1">
    <location>
        <begin position="39"/>
        <end position="68"/>
    </location>
</feature>
<evidence type="ECO:0000313" key="3">
    <source>
        <dbReference type="EMBL" id="RKQ18674.1"/>
    </source>
</evidence>
<reference evidence="3 4" key="1">
    <citation type="journal article" date="2015" name="Antonie Van Leeuwenhoek">
        <title>Oceanobacillus bengalensis sp. nov., a bacterium isolated from seawater of the Bay of Bengal.</title>
        <authorList>
            <person name="Yongchang O."/>
            <person name="Xiang W."/>
            <person name="Wang G."/>
        </authorList>
    </citation>
    <scope>NUCLEOTIDE SEQUENCE [LARGE SCALE GENOMIC DNA]</scope>
    <source>
        <strain evidence="3 4">MCCC 1K00260</strain>
    </source>
</reference>
<feature type="region of interest" description="Disordered" evidence="1">
    <location>
        <begin position="34"/>
        <end position="128"/>
    </location>
</feature>
<dbReference type="EMBL" id="RBZO01000001">
    <property type="protein sequence ID" value="RKQ18674.1"/>
    <property type="molecule type" value="Genomic_DNA"/>
</dbReference>
<dbReference type="RefSeq" id="WP_121127646.1">
    <property type="nucleotide sequence ID" value="NZ_JBHUFK010000020.1"/>
</dbReference>
<organism evidence="3 4">
    <name type="scientific">Oceanobacillus bengalensis</name>
    <dbReference type="NCBI Taxonomy" id="1435466"/>
    <lineage>
        <taxon>Bacteria</taxon>
        <taxon>Bacillati</taxon>
        <taxon>Bacillota</taxon>
        <taxon>Bacilli</taxon>
        <taxon>Bacillales</taxon>
        <taxon>Bacillaceae</taxon>
        <taxon>Oceanobacillus</taxon>
    </lineage>
</organism>
<evidence type="ECO:0000259" key="2">
    <source>
        <dbReference type="Pfam" id="PF08924"/>
    </source>
</evidence>
<dbReference type="InterPro" id="IPR015020">
    <property type="entry name" value="Rv2525c-like_Glyco_Hydro-like"/>
</dbReference>
<dbReference type="InterPro" id="IPR017853">
    <property type="entry name" value="GH"/>
</dbReference>
<dbReference type="SUPFAM" id="SSF51445">
    <property type="entry name" value="(Trans)glycosidases"/>
    <property type="match status" value="1"/>
</dbReference>
<dbReference type="Gene3D" id="3.20.20.80">
    <property type="entry name" value="Glycosidases"/>
    <property type="match status" value="1"/>
</dbReference>
<comment type="caution">
    <text evidence="3">The sequence shown here is derived from an EMBL/GenBank/DDBJ whole genome shotgun (WGS) entry which is preliminary data.</text>
</comment>
<keyword evidence="4" id="KW-1185">Reference proteome</keyword>